<dbReference type="EMBL" id="JAANER010000003">
    <property type="protein sequence ID" value="KAG9192644.1"/>
    <property type="molecule type" value="Genomic_DNA"/>
</dbReference>
<dbReference type="AlphaFoldDB" id="A0AAD4IDS0"/>
<evidence type="ECO:0000256" key="2">
    <source>
        <dbReference type="SAM" id="SignalP"/>
    </source>
</evidence>
<feature type="signal peptide" evidence="2">
    <location>
        <begin position="1"/>
        <end position="23"/>
    </location>
</feature>
<keyword evidence="4" id="KW-1185">Reference proteome</keyword>
<evidence type="ECO:0000313" key="4">
    <source>
        <dbReference type="Proteomes" id="UP001199106"/>
    </source>
</evidence>
<dbReference type="PANTHER" id="PTHR36854:SF1">
    <property type="entry name" value="TRANSMEMBRANE PROTEIN"/>
    <property type="match status" value="1"/>
</dbReference>
<sequence>MRRPPFLLFLLLTFLSSLSLSLAASRTSFCKCTCFGNSTIVALDAPATTKKPAALELKPRASKKTCNDCNRQFCLGYGFCAGEKEEKVLTTCFQRDSAKDQAVVFVFIGATVGLLGWAALRPWVDGWREVRAYERDRVDGELTRSSVHSNDEVIYQCLAKGTSEPCDCYPELKAFDFNMD</sequence>
<evidence type="ECO:0000313" key="3">
    <source>
        <dbReference type="EMBL" id="KAG9192644.1"/>
    </source>
</evidence>
<evidence type="ECO:0000256" key="1">
    <source>
        <dbReference type="SAM" id="Phobius"/>
    </source>
</evidence>
<keyword evidence="2" id="KW-0732">Signal</keyword>
<keyword evidence="1" id="KW-0472">Membrane</keyword>
<dbReference type="Proteomes" id="UP001199106">
    <property type="component" value="Unassembled WGS sequence"/>
</dbReference>
<dbReference type="PANTHER" id="PTHR36854">
    <property type="entry name" value="CHROMOSOME 9, WHOLE GENOME SHOTGUN SEQUENCE"/>
    <property type="match status" value="1"/>
</dbReference>
<reference evidence="3" key="1">
    <citation type="submission" date="2021-07" db="EMBL/GenBank/DDBJ databases">
        <title>Genome Resource of American Ginseng Black Spot Pathogen Alternaria panax.</title>
        <authorList>
            <person name="Qiu C."/>
            <person name="Wang W."/>
            <person name="Liu Z."/>
        </authorList>
    </citation>
    <scope>NUCLEOTIDE SEQUENCE</scope>
    <source>
        <strain evidence="3">BNCC115425</strain>
    </source>
</reference>
<name>A0AAD4IDS0_9PLEO</name>
<gene>
    <name evidence="3" type="ORF">G6011_11378</name>
</gene>
<keyword evidence="1" id="KW-1133">Transmembrane helix</keyword>
<proteinExistence type="predicted"/>
<comment type="caution">
    <text evidence="3">The sequence shown here is derived from an EMBL/GenBank/DDBJ whole genome shotgun (WGS) entry which is preliminary data.</text>
</comment>
<accession>A0AAD4IDS0</accession>
<feature type="transmembrane region" description="Helical" evidence="1">
    <location>
        <begin position="102"/>
        <end position="120"/>
    </location>
</feature>
<keyword evidence="1" id="KW-0812">Transmembrane</keyword>
<protein>
    <submittedName>
        <fullName evidence="3">Uncharacterized protein</fullName>
    </submittedName>
</protein>
<organism evidence="3 4">
    <name type="scientific">Alternaria panax</name>
    <dbReference type="NCBI Taxonomy" id="48097"/>
    <lineage>
        <taxon>Eukaryota</taxon>
        <taxon>Fungi</taxon>
        <taxon>Dikarya</taxon>
        <taxon>Ascomycota</taxon>
        <taxon>Pezizomycotina</taxon>
        <taxon>Dothideomycetes</taxon>
        <taxon>Pleosporomycetidae</taxon>
        <taxon>Pleosporales</taxon>
        <taxon>Pleosporineae</taxon>
        <taxon>Pleosporaceae</taxon>
        <taxon>Alternaria</taxon>
        <taxon>Alternaria sect. Panax</taxon>
    </lineage>
</organism>
<feature type="chain" id="PRO_5041999840" evidence="2">
    <location>
        <begin position="24"/>
        <end position="180"/>
    </location>
</feature>